<dbReference type="PANTHER" id="PTHR33908:SF11">
    <property type="entry name" value="MEMBRANE PROTEIN"/>
    <property type="match status" value="1"/>
</dbReference>
<feature type="transmembrane region" description="Helical" evidence="8">
    <location>
        <begin position="383"/>
        <end position="402"/>
    </location>
</feature>
<evidence type="ECO:0000256" key="3">
    <source>
        <dbReference type="ARBA" id="ARBA00022676"/>
    </source>
</evidence>
<feature type="transmembrane region" description="Helical" evidence="8">
    <location>
        <begin position="204"/>
        <end position="223"/>
    </location>
</feature>
<dbReference type="AlphaFoldDB" id="A0A085BED4"/>
<keyword evidence="2" id="KW-1003">Cell membrane</keyword>
<evidence type="ECO:0000313" key="10">
    <source>
        <dbReference type="EMBL" id="KFC20829.1"/>
    </source>
</evidence>
<feature type="domain" description="Glycosyltransferase RgtA/B/C/D-like" evidence="9">
    <location>
        <begin position="68"/>
        <end position="222"/>
    </location>
</feature>
<feature type="transmembrane region" description="Helical" evidence="8">
    <location>
        <begin position="12"/>
        <end position="32"/>
    </location>
</feature>
<keyword evidence="7 8" id="KW-0472">Membrane</keyword>
<evidence type="ECO:0000256" key="4">
    <source>
        <dbReference type="ARBA" id="ARBA00022679"/>
    </source>
</evidence>
<evidence type="ECO:0000256" key="5">
    <source>
        <dbReference type="ARBA" id="ARBA00022692"/>
    </source>
</evidence>
<dbReference type="EMBL" id="JPLY01000004">
    <property type="protein sequence ID" value="KFC20829.1"/>
    <property type="molecule type" value="Genomic_DNA"/>
</dbReference>
<evidence type="ECO:0000256" key="6">
    <source>
        <dbReference type="ARBA" id="ARBA00022989"/>
    </source>
</evidence>
<keyword evidence="4" id="KW-0808">Transferase</keyword>
<accession>A0A085BED4</accession>
<feature type="transmembrane region" description="Helical" evidence="8">
    <location>
        <begin position="353"/>
        <end position="371"/>
    </location>
</feature>
<dbReference type="Proteomes" id="UP000028623">
    <property type="component" value="Unassembled WGS sequence"/>
</dbReference>
<evidence type="ECO:0000256" key="7">
    <source>
        <dbReference type="ARBA" id="ARBA00023136"/>
    </source>
</evidence>
<dbReference type="STRING" id="421072.SAMN04488097_0142"/>
<dbReference type="PANTHER" id="PTHR33908">
    <property type="entry name" value="MANNOSYLTRANSFERASE YKCB-RELATED"/>
    <property type="match status" value="1"/>
</dbReference>
<reference evidence="10 11" key="1">
    <citation type="submission" date="2014-07" db="EMBL/GenBank/DDBJ databases">
        <title>Epilithonimonas lactis LMG 22401 Genome.</title>
        <authorList>
            <person name="Pipes S.E."/>
            <person name="Stropko S.J."/>
        </authorList>
    </citation>
    <scope>NUCLEOTIDE SEQUENCE [LARGE SCALE GENOMIC DNA]</scope>
    <source>
        <strain evidence="10 11">LMG 24401</strain>
    </source>
</reference>
<evidence type="ECO:0000313" key="11">
    <source>
        <dbReference type="Proteomes" id="UP000028623"/>
    </source>
</evidence>
<dbReference type="InterPro" id="IPR050297">
    <property type="entry name" value="LipidA_mod_glycosyltrf_83"/>
</dbReference>
<dbReference type="InterPro" id="IPR038731">
    <property type="entry name" value="RgtA/B/C-like"/>
</dbReference>
<keyword evidence="6 8" id="KW-1133">Transmembrane helix</keyword>
<protein>
    <recommendedName>
        <fullName evidence="9">Glycosyltransferase RgtA/B/C/D-like domain-containing protein</fullName>
    </recommendedName>
</protein>
<feature type="transmembrane region" description="Helical" evidence="8">
    <location>
        <begin position="142"/>
        <end position="161"/>
    </location>
</feature>
<evidence type="ECO:0000259" key="9">
    <source>
        <dbReference type="Pfam" id="PF13231"/>
    </source>
</evidence>
<feature type="transmembrane region" description="Helical" evidence="8">
    <location>
        <begin position="85"/>
        <end position="104"/>
    </location>
</feature>
<dbReference type="GO" id="GO:0005886">
    <property type="term" value="C:plasma membrane"/>
    <property type="evidence" value="ECO:0007669"/>
    <property type="project" value="UniProtKB-SubCell"/>
</dbReference>
<organism evidence="10 11">
    <name type="scientific">Epilithonimonas lactis</name>
    <dbReference type="NCBI Taxonomy" id="421072"/>
    <lineage>
        <taxon>Bacteria</taxon>
        <taxon>Pseudomonadati</taxon>
        <taxon>Bacteroidota</taxon>
        <taxon>Flavobacteriia</taxon>
        <taxon>Flavobacteriales</taxon>
        <taxon>Weeksellaceae</taxon>
        <taxon>Chryseobacterium group</taxon>
        <taxon>Epilithonimonas</taxon>
    </lineage>
</organism>
<sequence length="408" mass="48208">MFAKLKTLLTYKNLLIMNLFIVIVKILYIILIQKEFVTLEDFTIAKNIVKYHQYSEFIDQGGTAFKLPVYPFFISFFLEIFGDNALLGIAIFQALLSFFTPILLFRITKLFGFEKVGIIAGFFFIFSPSYFLYPGIIEASNVFISILLLWFYLYFKIWFSVNNSNNEFIILGIVSALLFLTQVVVVPLACIMILALLIFKKINFRQFSFIVIVTALLYSPWVIRNYIIFDKIVLSKTPAWQNIYYGFTENGQLMDDLKLISKEKDHQLYQTRDEINELVMEKIYEDEIVKATKNEPHYFVKKAASNFFCLWFVPPKYFDDNSLSVLFGRKIYVVLLNIFTLVSLVFLYRRSKLLFWFSLLFFANFSFPYMIGHAANMRFKLDFEWYQFILIALLILEFAGYYKQKKRI</sequence>
<keyword evidence="5 8" id="KW-0812">Transmembrane</keyword>
<dbReference type="GO" id="GO:0009103">
    <property type="term" value="P:lipopolysaccharide biosynthetic process"/>
    <property type="evidence" value="ECO:0007669"/>
    <property type="project" value="UniProtKB-ARBA"/>
</dbReference>
<feature type="transmembrane region" description="Helical" evidence="8">
    <location>
        <begin position="116"/>
        <end position="136"/>
    </location>
</feature>
<evidence type="ECO:0000256" key="8">
    <source>
        <dbReference type="SAM" id="Phobius"/>
    </source>
</evidence>
<evidence type="ECO:0000256" key="2">
    <source>
        <dbReference type="ARBA" id="ARBA00022475"/>
    </source>
</evidence>
<gene>
    <name evidence="10" type="ORF">IO89_11340</name>
</gene>
<name>A0A085BED4_9FLAO</name>
<evidence type="ECO:0000256" key="1">
    <source>
        <dbReference type="ARBA" id="ARBA00004651"/>
    </source>
</evidence>
<dbReference type="Pfam" id="PF13231">
    <property type="entry name" value="PMT_2"/>
    <property type="match status" value="1"/>
</dbReference>
<comment type="caution">
    <text evidence="10">The sequence shown here is derived from an EMBL/GenBank/DDBJ whole genome shotgun (WGS) entry which is preliminary data.</text>
</comment>
<dbReference type="GO" id="GO:0016763">
    <property type="term" value="F:pentosyltransferase activity"/>
    <property type="evidence" value="ECO:0007669"/>
    <property type="project" value="TreeGrafter"/>
</dbReference>
<feature type="transmembrane region" description="Helical" evidence="8">
    <location>
        <begin position="168"/>
        <end position="198"/>
    </location>
</feature>
<keyword evidence="11" id="KW-1185">Reference proteome</keyword>
<comment type="subcellular location">
    <subcellularLocation>
        <location evidence="1">Cell membrane</location>
        <topology evidence="1">Multi-pass membrane protein</topology>
    </subcellularLocation>
</comment>
<feature type="transmembrane region" description="Helical" evidence="8">
    <location>
        <begin position="330"/>
        <end position="348"/>
    </location>
</feature>
<dbReference type="eggNOG" id="COG1807">
    <property type="taxonomic scope" value="Bacteria"/>
</dbReference>
<proteinExistence type="predicted"/>
<dbReference type="OrthoDB" id="1238974at2"/>
<keyword evidence="3" id="KW-0328">Glycosyltransferase</keyword>